<comment type="caution">
    <text evidence="1">The sequence shown here is derived from an EMBL/GenBank/DDBJ whole genome shotgun (WGS) entry which is preliminary data.</text>
</comment>
<reference evidence="1" key="1">
    <citation type="submission" date="2021-08" db="EMBL/GenBank/DDBJ databases">
        <title>WGS assembly of Ceratopteris richardii.</title>
        <authorList>
            <person name="Marchant D.B."/>
            <person name="Chen G."/>
            <person name="Jenkins J."/>
            <person name="Shu S."/>
            <person name="Leebens-Mack J."/>
            <person name="Grimwood J."/>
            <person name="Schmutz J."/>
            <person name="Soltis P."/>
            <person name="Soltis D."/>
            <person name="Chen Z.-H."/>
        </authorList>
    </citation>
    <scope>NUCLEOTIDE SEQUENCE</scope>
    <source>
        <strain evidence="1">Whitten #5841</strain>
        <tissue evidence="1">Leaf</tissue>
    </source>
</reference>
<evidence type="ECO:0000313" key="1">
    <source>
        <dbReference type="EMBL" id="KAH7277890.1"/>
    </source>
</evidence>
<dbReference type="EMBL" id="CM035443">
    <property type="protein sequence ID" value="KAH7277890.1"/>
    <property type="molecule type" value="Genomic_DNA"/>
</dbReference>
<proteinExistence type="predicted"/>
<evidence type="ECO:0000313" key="2">
    <source>
        <dbReference type="Proteomes" id="UP000825935"/>
    </source>
</evidence>
<dbReference type="Proteomes" id="UP000825935">
    <property type="component" value="Chromosome 38"/>
</dbReference>
<organism evidence="1 2">
    <name type="scientific">Ceratopteris richardii</name>
    <name type="common">Triangle waterfern</name>
    <dbReference type="NCBI Taxonomy" id="49495"/>
    <lineage>
        <taxon>Eukaryota</taxon>
        <taxon>Viridiplantae</taxon>
        <taxon>Streptophyta</taxon>
        <taxon>Embryophyta</taxon>
        <taxon>Tracheophyta</taxon>
        <taxon>Polypodiopsida</taxon>
        <taxon>Polypodiidae</taxon>
        <taxon>Polypodiales</taxon>
        <taxon>Pteridineae</taxon>
        <taxon>Pteridaceae</taxon>
        <taxon>Parkerioideae</taxon>
        <taxon>Ceratopteris</taxon>
    </lineage>
</organism>
<keyword evidence="2" id="KW-1185">Reference proteome</keyword>
<sequence>MEKRETKRVVGPLYPLMCMREDRYGQRWIKHGCG</sequence>
<accession>A0A8T2Q2K8</accession>
<name>A0A8T2Q2K8_CERRI</name>
<dbReference type="AlphaFoldDB" id="A0A8T2Q2K8"/>
<gene>
    <name evidence="1" type="ORF">KP509_38G013800</name>
</gene>
<protein>
    <submittedName>
        <fullName evidence="1">Uncharacterized protein</fullName>
    </submittedName>
</protein>